<dbReference type="AlphaFoldDB" id="A0A0A1V5T3"/>
<protein>
    <recommendedName>
        <fullName evidence="2">CHRD domain-containing protein</fullName>
    </recommendedName>
</protein>
<dbReference type="OrthoDB" id="3554264at2759"/>
<evidence type="ECO:0000313" key="4">
    <source>
        <dbReference type="Proteomes" id="UP000030151"/>
    </source>
</evidence>
<name>A0A0A1V5T3_9HYPO</name>
<dbReference type="EMBL" id="JELW01000002">
    <property type="protein sequence ID" value="EXV05215.1"/>
    <property type="molecule type" value="Genomic_DNA"/>
</dbReference>
<dbReference type="Pfam" id="PF07452">
    <property type="entry name" value="CHRD"/>
    <property type="match status" value="1"/>
</dbReference>
<accession>A0A0A1V5T3</accession>
<dbReference type="SMART" id="SM00754">
    <property type="entry name" value="CHRD"/>
    <property type="match status" value="1"/>
</dbReference>
<dbReference type="InterPro" id="IPR010895">
    <property type="entry name" value="CHRD"/>
</dbReference>
<dbReference type="Proteomes" id="UP000030151">
    <property type="component" value="Unassembled WGS sequence"/>
</dbReference>
<evidence type="ECO:0000313" key="3">
    <source>
        <dbReference type="EMBL" id="EXV05215.1"/>
    </source>
</evidence>
<feature type="region of interest" description="Disordered" evidence="1">
    <location>
        <begin position="107"/>
        <end position="128"/>
    </location>
</feature>
<evidence type="ECO:0000256" key="1">
    <source>
        <dbReference type="SAM" id="MobiDB-lite"/>
    </source>
</evidence>
<evidence type="ECO:0000259" key="2">
    <source>
        <dbReference type="SMART" id="SM00754"/>
    </source>
</evidence>
<organism evidence="3 4">
    <name type="scientific">Metarhizium robertsii</name>
    <dbReference type="NCBI Taxonomy" id="568076"/>
    <lineage>
        <taxon>Eukaryota</taxon>
        <taxon>Fungi</taxon>
        <taxon>Dikarya</taxon>
        <taxon>Ascomycota</taxon>
        <taxon>Pezizomycotina</taxon>
        <taxon>Sordariomycetes</taxon>
        <taxon>Hypocreomycetidae</taxon>
        <taxon>Hypocreales</taxon>
        <taxon>Clavicipitaceae</taxon>
        <taxon>Metarhizium</taxon>
    </lineage>
</organism>
<comment type="caution">
    <text evidence="3">The sequence shown here is derived from an EMBL/GenBank/DDBJ whole genome shotgun (WGS) entry which is preliminary data.</text>
</comment>
<feature type="domain" description="CHRD" evidence="2">
    <location>
        <begin position="38"/>
        <end position="184"/>
    </location>
</feature>
<dbReference type="HOGENOM" id="CLU_063722_0_0_1"/>
<reference evidence="3 4" key="1">
    <citation type="submission" date="2014-02" db="EMBL/GenBank/DDBJ databases">
        <title>The genome sequence of the entomopathogenic fungus Metarhizium robertsii ARSEF 2575.</title>
        <authorList>
            <person name="Giuliano Garisto Donzelli B."/>
            <person name="Roe B.A."/>
            <person name="Macmil S.L."/>
            <person name="Krasnoff S.B."/>
            <person name="Gibson D.M."/>
        </authorList>
    </citation>
    <scope>NUCLEOTIDE SEQUENCE [LARGE SCALE GENOMIC DNA]</scope>
    <source>
        <strain evidence="3 4">ARSEF 2575</strain>
    </source>
</reference>
<proteinExistence type="predicted"/>
<dbReference type="eggNOG" id="ENOG502S4XH">
    <property type="taxonomic scope" value="Eukaryota"/>
</dbReference>
<gene>
    <name evidence="3" type="ORF">X797_002903</name>
</gene>
<sequence length="188" mass="19899">MKTSVLLTGYISIAAASPLLNINIGKHRTSEGPFQFTSTYSVKVGPRAVVDADNKPTGGLAGASGFFQYGINSYENIICYNLTLDGFRGEYQSPALTATHIHEAPVGKAGPPRIAFPNPQDSQGGRRTSIGCLRGPFLTGVKVDGEDTGQGFHVEQIERNPSAFFTDVHSSLAIPGAVRGQLDSGNKC</sequence>